<comment type="caution">
    <text evidence="2">The sequence shown here is derived from an EMBL/GenBank/DDBJ whole genome shotgun (WGS) entry which is preliminary data.</text>
</comment>
<proteinExistence type="predicted"/>
<sequence length="108" mass="12052">MSERDGLGMGRAEWIDHDTLLIPAVAIDEESGAIGHARIEVREGDDLWDEWIEEAENARPEPGSKPMSDKFLWSDDAPPAILNAWEPPFDEDDEKPDSEGQGDSGEQY</sequence>
<evidence type="ECO:0000256" key="1">
    <source>
        <dbReference type="SAM" id="MobiDB-lite"/>
    </source>
</evidence>
<accession>A0ABT4BFL5</accession>
<keyword evidence="3" id="KW-1185">Reference proteome</keyword>
<dbReference type="Proteomes" id="UP001151002">
    <property type="component" value="Unassembled WGS sequence"/>
</dbReference>
<evidence type="ECO:0000313" key="3">
    <source>
        <dbReference type="Proteomes" id="UP001151002"/>
    </source>
</evidence>
<feature type="region of interest" description="Disordered" evidence="1">
    <location>
        <begin position="55"/>
        <end position="108"/>
    </location>
</feature>
<dbReference type="EMBL" id="JAPNTZ010000024">
    <property type="protein sequence ID" value="MCY1145262.1"/>
    <property type="molecule type" value="Genomic_DNA"/>
</dbReference>
<protein>
    <submittedName>
        <fullName evidence="2">Uncharacterized protein</fullName>
    </submittedName>
</protein>
<dbReference type="RefSeq" id="WP_267569866.1">
    <property type="nucleotide sequence ID" value="NZ_JAPNTZ010000024.1"/>
</dbReference>
<evidence type="ECO:0000313" key="2">
    <source>
        <dbReference type="EMBL" id="MCY1145262.1"/>
    </source>
</evidence>
<organism evidence="2 3">
    <name type="scientific">Paractinoplanes pyxinae</name>
    <dbReference type="NCBI Taxonomy" id="2997416"/>
    <lineage>
        <taxon>Bacteria</taxon>
        <taxon>Bacillati</taxon>
        <taxon>Actinomycetota</taxon>
        <taxon>Actinomycetes</taxon>
        <taxon>Micromonosporales</taxon>
        <taxon>Micromonosporaceae</taxon>
        <taxon>Paractinoplanes</taxon>
    </lineage>
</organism>
<gene>
    <name evidence="2" type="ORF">OWR29_45295</name>
</gene>
<name>A0ABT4BFL5_9ACTN</name>
<reference evidence="2" key="1">
    <citation type="submission" date="2022-11" db="EMBL/GenBank/DDBJ databases">
        <authorList>
            <person name="Somphong A."/>
            <person name="Phongsopitanun W."/>
        </authorList>
    </citation>
    <scope>NUCLEOTIDE SEQUENCE</scope>
    <source>
        <strain evidence="2">Pm04-4</strain>
    </source>
</reference>